<organism evidence="1 2">
    <name type="scientific">Lentithecium fluviatile CBS 122367</name>
    <dbReference type="NCBI Taxonomy" id="1168545"/>
    <lineage>
        <taxon>Eukaryota</taxon>
        <taxon>Fungi</taxon>
        <taxon>Dikarya</taxon>
        <taxon>Ascomycota</taxon>
        <taxon>Pezizomycotina</taxon>
        <taxon>Dothideomycetes</taxon>
        <taxon>Pleosporomycetidae</taxon>
        <taxon>Pleosporales</taxon>
        <taxon>Massarineae</taxon>
        <taxon>Lentitheciaceae</taxon>
        <taxon>Lentithecium</taxon>
    </lineage>
</organism>
<accession>A0A6G1IK66</accession>
<dbReference type="AlphaFoldDB" id="A0A6G1IK66"/>
<evidence type="ECO:0000313" key="1">
    <source>
        <dbReference type="EMBL" id="KAF2678279.1"/>
    </source>
</evidence>
<evidence type="ECO:0000313" key="2">
    <source>
        <dbReference type="Proteomes" id="UP000799291"/>
    </source>
</evidence>
<dbReference type="EMBL" id="MU005613">
    <property type="protein sequence ID" value="KAF2678279.1"/>
    <property type="molecule type" value="Genomic_DNA"/>
</dbReference>
<dbReference type="OrthoDB" id="4850726at2759"/>
<protein>
    <submittedName>
        <fullName evidence="1">Uncharacterized protein</fullName>
    </submittedName>
</protein>
<dbReference type="Proteomes" id="UP000799291">
    <property type="component" value="Unassembled WGS sequence"/>
</dbReference>
<keyword evidence="2" id="KW-1185">Reference proteome</keyword>
<gene>
    <name evidence="1" type="ORF">K458DRAFT_139986</name>
</gene>
<proteinExistence type="predicted"/>
<reference evidence="1" key="1">
    <citation type="journal article" date="2020" name="Stud. Mycol.">
        <title>101 Dothideomycetes genomes: a test case for predicting lifestyles and emergence of pathogens.</title>
        <authorList>
            <person name="Haridas S."/>
            <person name="Albert R."/>
            <person name="Binder M."/>
            <person name="Bloem J."/>
            <person name="Labutti K."/>
            <person name="Salamov A."/>
            <person name="Andreopoulos B."/>
            <person name="Baker S."/>
            <person name="Barry K."/>
            <person name="Bills G."/>
            <person name="Bluhm B."/>
            <person name="Cannon C."/>
            <person name="Castanera R."/>
            <person name="Culley D."/>
            <person name="Daum C."/>
            <person name="Ezra D."/>
            <person name="Gonzalez J."/>
            <person name="Henrissat B."/>
            <person name="Kuo A."/>
            <person name="Liang C."/>
            <person name="Lipzen A."/>
            <person name="Lutzoni F."/>
            <person name="Magnuson J."/>
            <person name="Mondo S."/>
            <person name="Nolan M."/>
            <person name="Ohm R."/>
            <person name="Pangilinan J."/>
            <person name="Park H.-J."/>
            <person name="Ramirez L."/>
            <person name="Alfaro M."/>
            <person name="Sun H."/>
            <person name="Tritt A."/>
            <person name="Yoshinaga Y."/>
            <person name="Zwiers L.-H."/>
            <person name="Turgeon B."/>
            <person name="Goodwin S."/>
            <person name="Spatafora J."/>
            <person name="Crous P."/>
            <person name="Grigoriev I."/>
        </authorList>
    </citation>
    <scope>NUCLEOTIDE SEQUENCE</scope>
    <source>
        <strain evidence="1">CBS 122367</strain>
    </source>
</reference>
<name>A0A6G1IK66_9PLEO</name>
<sequence>MEGLQSQPRQKPGCDEDLAPYQYRALDQSSREIRLLRILPGTLDQELTLEIFHAPLIEPEGPA</sequence>